<dbReference type="AlphaFoldDB" id="J9CIT2"/>
<evidence type="ECO:0000313" key="2">
    <source>
        <dbReference type="EMBL" id="EJW99985.1"/>
    </source>
</evidence>
<dbReference type="InterPro" id="IPR016162">
    <property type="entry name" value="Ald_DH_N"/>
</dbReference>
<sequence length="138" mass="14593">QLGVEEGATLAIGRIPALEEADHGYFIAPAVFTGVNNSMRIAREEIFGPVLCILTYRTVEEAIDIANDTPYGLNAAVDGPREEALRVAAAIKAGNVYVNDAPRDVTAPFGGYKASGMGREGGVAGLLEFTQLKAVFDH</sequence>
<proteinExistence type="predicted"/>
<dbReference type="SUPFAM" id="SSF53720">
    <property type="entry name" value="ALDH-like"/>
    <property type="match status" value="1"/>
</dbReference>
<dbReference type="Gene3D" id="3.40.309.10">
    <property type="entry name" value="Aldehyde Dehydrogenase, Chain A, domain 2"/>
    <property type="match status" value="1"/>
</dbReference>
<evidence type="ECO:0000259" key="1">
    <source>
        <dbReference type="Pfam" id="PF00171"/>
    </source>
</evidence>
<dbReference type="EMBL" id="AMCI01003575">
    <property type="protein sequence ID" value="EJW99985.1"/>
    <property type="molecule type" value="Genomic_DNA"/>
</dbReference>
<feature type="domain" description="Aldehyde dehydrogenase" evidence="1">
    <location>
        <begin position="3"/>
        <end position="135"/>
    </location>
</feature>
<dbReference type="PANTHER" id="PTHR42804:SF1">
    <property type="entry name" value="ALDEHYDE DEHYDROGENASE-RELATED"/>
    <property type="match status" value="1"/>
</dbReference>
<dbReference type="GO" id="GO:0016620">
    <property type="term" value="F:oxidoreductase activity, acting on the aldehyde or oxo group of donors, NAD or NADP as acceptor"/>
    <property type="evidence" value="ECO:0007669"/>
    <property type="project" value="InterPro"/>
</dbReference>
<protein>
    <submittedName>
        <fullName evidence="2">Aldehyde dehydrogenase (NAD) family protein</fullName>
    </submittedName>
</protein>
<dbReference type="Pfam" id="PF00171">
    <property type="entry name" value="Aldedh"/>
    <property type="match status" value="1"/>
</dbReference>
<dbReference type="InterPro" id="IPR016163">
    <property type="entry name" value="Ald_DH_C"/>
</dbReference>
<comment type="caution">
    <text evidence="2">The sequence shown here is derived from an EMBL/GenBank/DDBJ whole genome shotgun (WGS) entry which is preliminary data.</text>
</comment>
<dbReference type="PANTHER" id="PTHR42804">
    <property type="entry name" value="ALDEHYDE DEHYDROGENASE"/>
    <property type="match status" value="1"/>
</dbReference>
<name>J9CIT2_9ZZZZ</name>
<dbReference type="InterPro" id="IPR016161">
    <property type="entry name" value="Ald_DH/histidinol_DH"/>
</dbReference>
<organism evidence="2">
    <name type="scientific">gut metagenome</name>
    <dbReference type="NCBI Taxonomy" id="749906"/>
    <lineage>
        <taxon>unclassified sequences</taxon>
        <taxon>metagenomes</taxon>
        <taxon>organismal metagenomes</taxon>
    </lineage>
</organism>
<dbReference type="InterPro" id="IPR015590">
    <property type="entry name" value="Aldehyde_DH_dom"/>
</dbReference>
<reference evidence="2" key="1">
    <citation type="journal article" date="2012" name="PLoS ONE">
        <title>Gene sets for utilization of primary and secondary nutrition supplies in the distal gut of endangered iberian lynx.</title>
        <authorList>
            <person name="Alcaide M."/>
            <person name="Messina E."/>
            <person name="Richter M."/>
            <person name="Bargiela R."/>
            <person name="Peplies J."/>
            <person name="Huws S.A."/>
            <person name="Newbold C.J."/>
            <person name="Golyshin P.N."/>
            <person name="Simon M.A."/>
            <person name="Lopez G."/>
            <person name="Yakimov M.M."/>
            <person name="Ferrer M."/>
        </authorList>
    </citation>
    <scope>NUCLEOTIDE SEQUENCE</scope>
</reference>
<dbReference type="Gene3D" id="3.40.605.10">
    <property type="entry name" value="Aldehyde Dehydrogenase, Chain A, domain 1"/>
    <property type="match status" value="1"/>
</dbReference>
<feature type="non-terminal residue" evidence="2">
    <location>
        <position position="1"/>
    </location>
</feature>
<gene>
    <name evidence="2" type="ORF">EVA_11907</name>
</gene>
<accession>J9CIT2</accession>